<feature type="site" description="Transition state stabilizer" evidence="9">
    <location>
        <position position="178"/>
    </location>
</feature>
<dbReference type="InterPro" id="IPR023865">
    <property type="entry name" value="Aliphatic_acid_kinase_CS"/>
</dbReference>
<feature type="active site" description="Proton donor/acceptor" evidence="9">
    <location>
        <position position="146"/>
    </location>
</feature>
<feature type="binding site" evidence="9">
    <location>
        <position position="89"/>
    </location>
    <ligand>
        <name>substrate</name>
    </ligand>
</feature>
<organism evidence="11 12">
    <name type="scientific">Thalassotalea litorea</name>
    <dbReference type="NCBI Taxonomy" id="2020715"/>
    <lineage>
        <taxon>Bacteria</taxon>
        <taxon>Pseudomonadati</taxon>
        <taxon>Pseudomonadota</taxon>
        <taxon>Gammaproteobacteria</taxon>
        <taxon>Alteromonadales</taxon>
        <taxon>Colwelliaceae</taxon>
        <taxon>Thalassotalea</taxon>
    </lineage>
</organism>
<protein>
    <recommendedName>
        <fullName evidence="9">Acetate kinase</fullName>
        <ecNumber evidence="9">2.7.2.1</ecNumber>
    </recommendedName>
    <alternativeName>
        <fullName evidence="9">Acetokinase</fullName>
    </alternativeName>
</protein>
<keyword evidence="7 9" id="KW-0067">ATP-binding</keyword>
<keyword evidence="3 9" id="KW-0808">Transferase</keyword>
<feature type="binding site" evidence="9">
    <location>
        <position position="17"/>
    </location>
    <ligand>
        <name>ATP</name>
        <dbReference type="ChEBI" id="CHEBI:30616"/>
    </ligand>
</feature>
<dbReference type="Pfam" id="PF00871">
    <property type="entry name" value="Acetate_kinase"/>
    <property type="match status" value="1"/>
</dbReference>
<dbReference type="SUPFAM" id="SSF53067">
    <property type="entry name" value="Actin-like ATPase domain"/>
    <property type="match status" value="2"/>
</dbReference>
<dbReference type="PROSITE" id="PS01075">
    <property type="entry name" value="ACETATE_KINASE_1"/>
    <property type="match status" value="1"/>
</dbReference>
<feature type="site" description="Transition state stabilizer" evidence="9">
    <location>
        <position position="239"/>
    </location>
</feature>
<dbReference type="Gene3D" id="3.30.420.40">
    <property type="match status" value="2"/>
</dbReference>
<dbReference type="OrthoDB" id="9802453at2"/>
<dbReference type="Proteomes" id="UP000307790">
    <property type="component" value="Unassembled WGS sequence"/>
</dbReference>
<evidence type="ECO:0000256" key="8">
    <source>
        <dbReference type="ARBA" id="ARBA00022842"/>
    </source>
</evidence>
<comment type="caution">
    <text evidence="11">The sequence shown here is derived from an EMBL/GenBank/DDBJ whole genome shotgun (WGS) entry which is preliminary data.</text>
</comment>
<dbReference type="PIRSF" id="PIRSF000722">
    <property type="entry name" value="Acetate_prop_kin"/>
    <property type="match status" value="1"/>
</dbReference>
<dbReference type="HAMAP" id="MF_00020">
    <property type="entry name" value="Acetate_kinase"/>
    <property type="match status" value="1"/>
</dbReference>
<evidence type="ECO:0000256" key="1">
    <source>
        <dbReference type="ARBA" id="ARBA00008748"/>
    </source>
</evidence>
<dbReference type="AlphaFoldDB" id="A0A5R9IE37"/>
<dbReference type="InterPro" id="IPR043129">
    <property type="entry name" value="ATPase_NBD"/>
</dbReference>
<dbReference type="GO" id="GO:0005829">
    <property type="term" value="C:cytosol"/>
    <property type="evidence" value="ECO:0007669"/>
    <property type="project" value="TreeGrafter"/>
</dbReference>
<proteinExistence type="inferred from homology"/>
<dbReference type="GO" id="GO:0000287">
    <property type="term" value="F:magnesium ion binding"/>
    <property type="evidence" value="ECO:0007669"/>
    <property type="project" value="UniProtKB-UniRule"/>
</dbReference>
<dbReference type="PANTHER" id="PTHR21060">
    <property type="entry name" value="ACETATE KINASE"/>
    <property type="match status" value="1"/>
</dbReference>
<keyword evidence="6 9" id="KW-0418">Kinase</keyword>
<sequence length="400" mass="43708">MTKDCVLVINCGSSSLKFSLIVPESGKTLLTGLAERLLSADASIRINLDGEKIIDTLPAPYDHQSALSHLVSFLYEHKFEQRLLAIGHRVVHGGENYSQPEVVTEVVEKMIEALAALAPLHNPVNLIGIRAAKLAFSHLPQVAVFDTAFHQTMPKTAYLYGLPYQLYAQHSIRRYGFHGTSHYFVCKQFAKLNQQAMEQTSVITAHLGNGCSIAAIEDGKCVDTSMGLTPLEGLVMGTRSGSLDPGIVFHLCRQLGYSIEQVDNLLNKESGLLGISEISNDCRTLEEAIEDEDNAQANLAMDIFCYQIAKTIASYSASLTKLDGIVFTGGIGENSSLVRERVVNRLKLLNVVMDDEANSATRFGNSGNIAKDGATACWVIPTNEEWVIAEQTYQLINEAN</sequence>
<comment type="cofactor">
    <cofactor evidence="9">
        <name>Mg(2+)</name>
        <dbReference type="ChEBI" id="CHEBI:18420"/>
    </cofactor>
    <cofactor evidence="9">
        <name>Mn(2+)</name>
        <dbReference type="ChEBI" id="CHEBI:29035"/>
    </cofactor>
    <text evidence="9">Mg(2+). Can also accept Mn(2+).</text>
</comment>
<comment type="similarity">
    <text evidence="1 9 10">Belongs to the acetokinase family.</text>
</comment>
<keyword evidence="2 9" id="KW-0963">Cytoplasm</keyword>
<dbReference type="EC" id="2.7.2.1" evidence="9"/>
<feature type="binding site" evidence="9">
    <location>
        <begin position="206"/>
        <end position="210"/>
    </location>
    <ligand>
        <name>ATP</name>
        <dbReference type="ChEBI" id="CHEBI:30616"/>
    </ligand>
</feature>
<comment type="pathway">
    <text evidence="9">Metabolic intermediate biosynthesis; acetyl-CoA biosynthesis; acetyl-CoA from acetate: step 1/2.</text>
</comment>
<dbReference type="InterPro" id="IPR000890">
    <property type="entry name" value="Aliphatic_acid_kin_short-chain"/>
</dbReference>
<evidence type="ECO:0000313" key="12">
    <source>
        <dbReference type="Proteomes" id="UP000307790"/>
    </source>
</evidence>
<evidence type="ECO:0000256" key="7">
    <source>
        <dbReference type="ARBA" id="ARBA00022840"/>
    </source>
</evidence>
<evidence type="ECO:0000256" key="2">
    <source>
        <dbReference type="ARBA" id="ARBA00022490"/>
    </source>
</evidence>
<dbReference type="PRINTS" id="PR00471">
    <property type="entry name" value="ACETATEKNASE"/>
</dbReference>
<evidence type="ECO:0000256" key="9">
    <source>
        <dbReference type="HAMAP-Rule" id="MF_00020"/>
    </source>
</evidence>
<dbReference type="GO" id="GO:0008776">
    <property type="term" value="F:acetate kinase activity"/>
    <property type="evidence" value="ECO:0007669"/>
    <property type="project" value="UniProtKB-UniRule"/>
</dbReference>
<feature type="binding site" evidence="9">
    <location>
        <begin position="281"/>
        <end position="283"/>
    </location>
    <ligand>
        <name>ATP</name>
        <dbReference type="ChEBI" id="CHEBI:30616"/>
    </ligand>
</feature>
<dbReference type="PROSITE" id="PS01076">
    <property type="entry name" value="ACETATE_KINASE_2"/>
    <property type="match status" value="1"/>
</dbReference>
<evidence type="ECO:0000256" key="10">
    <source>
        <dbReference type="RuleBase" id="RU003835"/>
    </source>
</evidence>
<comment type="catalytic activity">
    <reaction evidence="9">
        <text>acetate + ATP = acetyl phosphate + ADP</text>
        <dbReference type="Rhea" id="RHEA:11352"/>
        <dbReference type="ChEBI" id="CHEBI:22191"/>
        <dbReference type="ChEBI" id="CHEBI:30089"/>
        <dbReference type="ChEBI" id="CHEBI:30616"/>
        <dbReference type="ChEBI" id="CHEBI:456216"/>
        <dbReference type="EC" id="2.7.2.1"/>
    </reaction>
</comment>
<feature type="binding site" evidence="9">
    <location>
        <position position="10"/>
    </location>
    <ligand>
        <name>Mg(2+)</name>
        <dbReference type="ChEBI" id="CHEBI:18420"/>
    </ligand>
</feature>
<dbReference type="NCBIfam" id="TIGR00016">
    <property type="entry name" value="ackA"/>
    <property type="match status" value="1"/>
</dbReference>
<keyword evidence="4 9" id="KW-0479">Metal-binding</keyword>
<dbReference type="GO" id="GO:0006085">
    <property type="term" value="P:acetyl-CoA biosynthetic process"/>
    <property type="evidence" value="ECO:0007669"/>
    <property type="project" value="UniProtKB-UniRule"/>
</dbReference>
<evidence type="ECO:0000256" key="5">
    <source>
        <dbReference type="ARBA" id="ARBA00022741"/>
    </source>
</evidence>
<dbReference type="GO" id="GO:0005524">
    <property type="term" value="F:ATP binding"/>
    <property type="evidence" value="ECO:0007669"/>
    <property type="project" value="UniProtKB-KW"/>
</dbReference>
<dbReference type="InterPro" id="IPR004372">
    <property type="entry name" value="Ac/propionate_kinase"/>
</dbReference>
<gene>
    <name evidence="9" type="primary">ackA</name>
    <name evidence="11" type="ORF">FE810_16750</name>
</gene>
<dbReference type="GO" id="GO:0006083">
    <property type="term" value="P:acetate metabolic process"/>
    <property type="evidence" value="ECO:0007669"/>
    <property type="project" value="TreeGrafter"/>
</dbReference>
<comment type="subcellular location">
    <subcellularLocation>
        <location evidence="9">Cytoplasm</location>
    </subcellularLocation>
</comment>
<evidence type="ECO:0000256" key="3">
    <source>
        <dbReference type="ARBA" id="ARBA00022679"/>
    </source>
</evidence>
<dbReference type="PANTHER" id="PTHR21060:SF21">
    <property type="entry name" value="ACETATE KINASE"/>
    <property type="match status" value="1"/>
</dbReference>
<name>A0A5R9IE37_9GAMM</name>
<accession>A0A5R9IE37</accession>
<evidence type="ECO:0000256" key="4">
    <source>
        <dbReference type="ARBA" id="ARBA00022723"/>
    </source>
</evidence>
<feature type="binding site" evidence="9">
    <location>
        <position position="384"/>
    </location>
    <ligand>
        <name>Mg(2+)</name>
        <dbReference type="ChEBI" id="CHEBI:18420"/>
    </ligand>
</feature>
<comment type="function">
    <text evidence="9">Catalyzes the formation of acetyl phosphate from acetate and ATP. Can also catalyze the reverse reaction.</text>
</comment>
<dbReference type="RefSeq" id="WP_138321789.1">
    <property type="nucleotide sequence ID" value="NZ_VCBC01000026.1"/>
</dbReference>
<comment type="subunit">
    <text evidence="9">Homodimer.</text>
</comment>
<keyword evidence="5 9" id="KW-0547">Nucleotide-binding</keyword>
<keyword evidence="12" id="KW-1185">Reference proteome</keyword>
<keyword evidence="8 9" id="KW-0460">Magnesium</keyword>
<evidence type="ECO:0000256" key="6">
    <source>
        <dbReference type="ARBA" id="ARBA00022777"/>
    </source>
</evidence>
<feature type="binding site" evidence="9">
    <location>
        <begin position="330"/>
        <end position="334"/>
    </location>
    <ligand>
        <name>ATP</name>
        <dbReference type="ChEBI" id="CHEBI:30616"/>
    </ligand>
</feature>
<dbReference type="UniPathway" id="UPA00340">
    <property type="reaction ID" value="UER00458"/>
</dbReference>
<reference evidence="11 12" key="1">
    <citation type="submission" date="2019-05" db="EMBL/GenBank/DDBJ databases">
        <title>Genome sequences of Thalassotalea litorea 1K03283.</title>
        <authorList>
            <person name="Zhang D."/>
        </authorList>
    </citation>
    <scope>NUCLEOTIDE SEQUENCE [LARGE SCALE GENOMIC DNA]</scope>
    <source>
        <strain evidence="11 12">MCCC 1K03283</strain>
    </source>
</reference>
<dbReference type="CDD" id="cd24010">
    <property type="entry name" value="ASKHA_NBD_AcK_PK"/>
    <property type="match status" value="1"/>
</dbReference>
<evidence type="ECO:0000313" key="11">
    <source>
        <dbReference type="EMBL" id="TLU59490.1"/>
    </source>
</evidence>
<dbReference type="EMBL" id="VCBC01000026">
    <property type="protein sequence ID" value="TLU59490.1"/>
    <property type="molecule type" value="Genomic_DNA"/>
</dbReference>